<evidence type="ECO:0000256" key="8">
    <source>
        <dbReference type="ARBA" id="ARBA00022692"/>
    </source>
</evidence>
<evidence type="ECO:0000256" key="14">
    <source>
        <dbReference type="ARBA" id="ARBA00023136"/>
    </source>
</evidence>
<feature type="domain" description="Histidine kinase" evidence="20">
    <location>
        <begin position="456"/>
        <end position="700"/>
    </location>
</feature>
<dbReference type="PRINTS" id="PR00344">
    <property type="entry name" value="BCTRLSENSOR"/>
</dbReference>
<dbReference type="GO" id="GO:0005886">
    <property type="term" value="C:plasma membrane"/>
    <property type="evidence" value="ECO:0007669"/>
    <property type="project" value="UniProtKB-SubCell"/>
</dbReference>
<evidence type="ECO:0000256" key="16">
    <source>
        <dbReference type="ARBA" id="ARBA00074306"/>
    </source>
</evidence>
<comment type="subcellular location">
    <subcellularLocation>
        <location evidence="2">Cell membrane</location>
        <topology evidence="2">Multi-pass membrane protein</topology>
    </subcellularLocation>
</comment>
<dbReference type="Pfam" id="PF00072">
    <property type="entry name" value="Response_reg"/>
    <property type="match status" value="1"/>
</dbReference>
<dbReference type="InterPro" id="IPR003661">
    <property type="entry name" value="HisK_dim/P_dom"/>
</dbReference>
<proteinExistence type="inferred from homology"/>
<evidence type="ECO:0000256" key="12">
    <source>
        <dbReference type="ARBA" id="ARBA00022989"/>
    </source>
</evidence>
<dbReference type="Proteomes" id="UP000186868">
    <property type="component" value="Unassembled WGS sequence"/>
</dbReference>
<dbReference type="FunFam" id="1.10.287.130:FF:000038">
    <property type="entry name" value="Sensory transduction histidine kinase"/>
    <property type="match status" value="1"/>
</dbReference>
<dbReference type="PROSITE" id="PS50110">
    <property type="entry name" value="RESPONSE_REGULATORY"/>
    <property type="match status" value="1"/>
</dbReference>
<dbReference type="SUPFAM" id="SSF47384">
    <property type="entry name" value="Homodimeric domain of signal transducing histidine kinase"/>
    <property type="match status" value="1"/>
</dbReference>
<comment type="similarity">
    <text evidence="3">In the N-terminal section; belongs to the phytochrome family.</text>
</comment>
<dbReference type="EC" id="2.7.13.3" evidence="4"/>
<feature type="transmembrane region" description="Helical" evidence="19">
    <location>
        <begin position="351"/>
        <end position="374"/>
    </location>
</feature>
<keyword evidence="10 23" id="KW-0418">Kinase</keyword>
<dbReference type="OrthoDB" id="581426at2"/>
<dbReference type="SUPFAM" id="SSF55874">
    <property type="entry name" value="ATPase domain of HSP90 chaperone/DNA topoisomerase II/histidine kinase"/>
    <property type="match status" value="1"/>
</dbReference>
<dbReference type="AlphaFoldDB" id="A0A1U7HRH5"/>
<dbReference type="Gene3D" id="3.30.565.10">
    <property type="entry name" value="Histidine kinase-like ATPase, C-terminal domain"/>
    <property type="match status" value="1"/>
</dbReference>
<evidence type="ECO:0000256" key="2">
    <source>
        <dbReference type="ARBA" id="ARBA00004651"/>
    </source>
</evidence>
<evidence type="ECO:0000256" key="17">
    <source>
        <dbReference type="PROSITE-ProRule" id="PRU00169"/>
    </source>
</evidence>
<comment type="catalytic activity">
    <reaction evidence="1">
        <text>ATP + protein L-histidine = ADP + protein N-phospho-L-histidine.</text>
        <dbReference type="EC" id="2.7.13.3"/>
    </reaction>
</comment>
<dbReference type="SUPFAM" id="SSF158472">
    <property type="entry name" value="HAMP domain-like"/>
    <property type="match status" value="1"/>
</dbReference>
<feature type="domain" description="Response regulatory" evidence="21">
    <location>
        <begin position="724"/>
        <end position="840"/>
    </location>
</feature>
<dbReference type="CDD" id="cd12913">
    <property type="entry name" value="PDC1_MCP_like"/>
    <property type="match status" value="1"/>
</dbReference>
<dbReference type="InterPro" id="IPR004358">
    <property type="entry name" value="Sig_transdc_His_kin-like_C"/>
</dbReference>
<organism evidence="23 24">
    <name type="scientific">Hydrococcus rivularis NIES-593</name>
    <dbReference type="NCBI Taxonomy" id="1921803"/>
    <lineage>
        <taxon>Bacteria</taxon>
        <taxon>Bacillati</taxon>
        <taxon>Cyanobacteriota</taxon>
        <taxon>Cyanophyceae</taxon>
        <taxon>Pleurocapsales</taxon>
        <taxon>Hydrococcaceae</taxon>
        <taxon>Hydrococcus</taxon>
    </lineage>
</organism>
<dbReference type="STRING" id="1921803.NIES593_03490"/>
<keyword evidence="11" id="KW-0067">ATP-binding</keyword>
<gene>
    <name evidence="23" type="ORF">NIES593_03490</name>
</gene>
<evidence type="ECO:0000256" key="5">
    <source>
        <dbReference type="ARBA" id="ARBA00022475"/>
    </source>
</evidence>
<evidence type="ECO:0000259" key="20">
    <source>
        <dbReference type="PROSITE" id="PS50109"/>
    </source>
</evidence>
<feature type="domain" description="HAMP" evidence="22">
    <location>
        <begin position="371"/>
        <end position="423"/>
    </location>
</feature>
<reference evidence="23 24" key="1">
    <citation type="submission" date="2016-11" db="EMBL/GenBank/DDBJ databases">
        <title>Draft Genome Sequences of Nine Cyanobacterial Strains from Diverse Habitats.</title>
        <authorList>
            <person name="Zhu T."/>
            <person name="Hou S."/>
            <person name="Lu X."/>
            <person name="Hess W.R."/>
        </authorList>
    </citation>
    <scope>NUCLEOTIDE SEQUENCE [LARGE SCALE GENOMIC DNA]</scope>
    <source>
        <strain evidence="23 24">NIES-593</strain>
    </source>
</reference>
<feature type="transmembrane region" description="Helical" evidence="19">
    <location>
        <begin position="15"/>
        <end position="39"/>
    </location>
</feature>
<dbReference type="CDD" id="cd00082">
    <property type="entry name" value="HisKA"/>
    <property type="match status" value="1"/>
</dbReference>
<dbReference type="InterPro" id="IPR033479">
    <property type="entry name" value="dCache_1"/>
</dbReference>
<dbReference type="SMART" id="SM00304">
    <property type="entry name" value="HAMP"/>
    <property type="match status" value="1"/>
</dbReference>
<dbReference type="GO" id="GO:0009927">
    <property type="term" value="F:histidine phosphotransfer kinase activity"/>
    <property type="evidence" value="ECO:0007669"/>
    <property type="project" value="TreeGrafter"/>
</dbReference>
<evidence type="ECO:0000256" key="1">
    <source>
        <dbReference type="ARBA" id="ARBA00000085"/>
    </source>
</evidence>
<dbReference type="SMART" id="SM00387">
    <property type="entry name" value="HATPase_c"/>
    <property type="match status" value="1"/>
</dbReference>
<dbReference type="Pfam" id="PF00672">
    <property type="entry name" value="HAMP"/>
    <property type="match status" value="1"/>
</dbReference>
<keyword evidence="14 19" id="KW-0472">Membrane</keyword>
<dbReference type="InterPro" id="IPR011006">
    <property type="entry name" value="CheY-like_superfamily"/>
</dbReference>
<protein>
    <recommendedName>
        <fullName evidence="16">Circadian input-output histidine kinase CikA</fullName>
        <ecNumber evidence="4">2.7.13.3</ecNumber>
    </recommendedName>
</protein>
<keyword evidence="8 19" id="KW-0812">Transmembrane</keyword>
<evidence type="ECO:0000256" key="15">
    <source>
        <dbReference type="ARBA" id="ARBA00023306"/>
    </source>
</evidence>
<keyword evidence="12 19" id="KW-1133">Transmembrane helix</keyword>
<dbReference type="PANTHER" id="PTHR43047:SF72">
    <property type="entry name" value="OSMOSENSING HISTIDINE PROTEIN KINASE SLN1"/>
    <property type="match status" value="1"/>
</dbReference>
<dbReference type="InterPro" id="IPR036890">
    <property type="entry name" value="HATPase_C_sf"/>
</dbReference>
<dbReference type="PANTHER" id="PTHR43047">
    <property type="entry name" value="TWO-COMPONENT HISTIDINE PROTEIN KINASE"/>
    <property type="match status" value="1"/>
</dbReference>
<dbReference type="EMBL" id="MRCB01000002">
    <property type="protein sequence ID" value="OKH26148.1"/>
    <property type="molecule type" value="Genomic_DNA"/>
</dbReference>
<dbReference type="GO" id="GO:0000155">
    <property type="term" value="F:phosphorelay sensor kinase activity"/>
    <property type="evidence" value="ECO:0007669"/>
    <property type="project" value="InterPro"/>
</dbReference>
<dbReference type="PROSITE" id="PS50109">
    <property type="entry name" value="HIS_KIN"/>
    <property type="match status" value="1"/>
</dbReference>
<keyword evidence="13" id="KW-0902">Two-component regulatory system</keyword>
<dbReference type="Pfam" id="PF02743">
    <property type="entry name" value="dCache_1"/>
    <property type="match status" value="1"/>
</dbReference>
<dbReference type="FunFam" id="3.30.565.10:FF:000010">
    <property type="entry name" value="Sensor histidine kinase RcsC"/>
    <property type="match status" value="1"/>
</dbReference>
<keyword evidence="24" id="KW-1185">Reference proteome</keyword>
<keyword evidence="7" id="KW-0808">Transferase</keyword>
<dbReference type="RefSeq" id="WP_073598255.1">
    <property type="nucleotide sequence ID" value="NZ_MRCB01000002.1"/>
</dbReference>
<dbReference type="Pfam" id="PF02518">
    <property type="entry name" value="HATPase_c"/>
    <property type="match status" value="1"/>
</dbReference>
<dbReference type="InterPro" id="IPR005467">
    <property type="entry name" value="His_kinase_dom"/>
</dbReference>
<name>A0A1U7HRH5_9CYAN</name>
<accession>A0A1U7HRH5</accession>
<sequence length="934" mass="105327">MNVLHPKTTSKKLPLRLILVVPFVVQIFAAVGLTGWLSFRNAQKAINDLASQLQSQASDRVDQHLDKYLSTPHQINQINAKAIDLNLIDTKDLRTFGRYFWQQMRSFKDFGYINFGNPQGDFIGIYREPKDDSLRMDFVEPAHLGKYYGYAIDEQGNPTKRIIVDGFDHRRDSWYTDAVKVGKPIWSEIYTWDDDPSIISISASYPLYNKDKILLGVIGIDLVLSQIGDFLRELKISPSAKTFILERNGLLVAASSKEKSYIIDANGAAQRLKAVDSQDASIKLTTQHLIDRFGDLSQIQQSQQLNLNVEGEKTFVRVTPWQDEYGLDWLIVVTLPESDFMEQINANTRTTILLCLASLAIATALGVYTSRWIAKPILKLVRASKAIASGNLDRTVEVEGIEELSLLAQSFNRMAVQLKESFETLEQRVKERTAQLAQAKERAEVANRAKSEFLSNMSHELRTPLNGILGYAQILKGDRNLNTRQIDGLNIIEQSGTHLLTLINDILDLAKIEACKMELYPTDFHFQTFLEGMVGIIRMRALEKDISFDYQSEGNLPIGVRADEKRLRQVLLNLLGNAVKFTEKGSVTLRVSSVISKNQGEADAAPGTCVQGNVGQTIDDEEQITIRFEVIDTGVGIAPEQIGKIFQPFEQVGDRQHRLEGTGLGLVIARQLVELMGGELNVRSELGVGSTFWFEVFLPVVEILQKGEQNCLCQVIGYQGRRRKILVADDKRENRLVLLSMLEPLGFEIVMAQNGQQEVEIARRVRPDLILTDLVMPVKTGFEAVQEIRQIPEIEDVPIIAISASAFDIQQKESQTAGCQAFLPKPIDRQKLLSLLEQYLQLEWIYEEILQPPIVEPANAIESLIVPPEEELEVLYELARLGSMRKIRDRCAYLEEIDEKYLPFANKIKDLAQGFQEKAIVTLIEKYLNFEGAK</sequence>
<keyword evidence="15" id="KW-0131">Cell cycle</keyword>
<dbReference type="InterPro" id="IPR036097">
    <property type="entry name" value="HisK_dim/P_sf"/>
</dbReference>
<keyword evidence="9" id="KW-0547">Nucleotide-binding</keyword>
<dbReference type="Gene3D" id="1.10.287.130">
    <property type="match status" value="1"/>
</dbReference>
<dbReference type="Pfam" id="PF00512">
    <property type="entry name" value="HisKA"/>
    <property type="match status" value="1"/>
</dbReference>
<evidence type="ECO:0000256" key="7">
    <source>
        <dbReference type="ARBA" id="ARBA00022679"/>
    </source>
</evidence>
<keyword evidence="5" id="KW-1003">Cell membrane</keyword>
<evidence type="ECO:0000256" key="9">
    <source>
        <dbReference type="ARBA" id="ARBA00022741"/>
    </source>
</evidence>
<feature type="modified residue" description="4-aspartylphosphate" evidence="17">
    <location>
        <position position="773"/>
    </location>
</feature>
<comment type="caution">
    <text evidence="23">The sequence shown here is derived from an EMBL/GenBank/DDBJ whole genome shotgun (WGS) entry which is preliminary data.</text>
</comment>
<dbReference type="InterPro" id="IPR003660">
    <property type="entry name" value="HAMP_dom"/>
</dbReference>
<evidence type="ECO:0000256" key="6">
    <source>
        <dbReference type="ARBA" id="ARBA00022553"/>
    </source>
</evidence>
<keyword evidence="6 17" id="KW-0597">Phosphoprotein</keyword>
<dbReference type="InterPro" id="IPR003594">
    <property type="entry name" value="HATPase_dom"/>
</dbReference>
<dbReference type="SUPFAM" id="SSF52172">
    <property type="entry name" value="CheY-like"/>
    <property type="match status" value="1"/>
</dbReference>
<dbReference type="PROSITE" id="PS50885">
    <property type="entry name" value="HAMP"/>
    <property type="match status" value="1"/>
</dbReference>
<evidence type="ECO:0000256" key="18">
    <source>
        <dbReference type="SAM" id="Coils"/>
    </source>
</evidence>
<evidence type="ECO:0000256" key="10">
    <source>
        <dbReference type="ARBA" id="ARBA00022777"/>
    </source>
</evidence>
<evidence type="ECO:0000256" key="19">
    <source>
        <dbReference type="SAM" id="Phobius"/>
    </source>
</evidence>
<dbReference type="Gene3D" id="6.10.340.10">
    <property type="match status" value="1"/>
</dbReference>
<evidence type="ECO:0000259" key="21">
    <source>
        <dbReference type="PROSITE" id="PS50110"/>
    </source>
</evidence>
<feature type="coiled-coil region" evidence="18">
    <location>
        <begin position="408"/>
        <end position="456"/>
    </location>
</feature>
<dbReference type="GO" id="GO:0005524">
    <property type="term" value="F:ATP binding"/>
    <property type="evidence" value="ECO:0007669"/>
    <property type="project" value="UniProtKB-KW"/>
</dbReference>
<dbReference type="InterPro" id="IPR001789">
    <property type="entry name" value="Sig_transdc_resp-reg_receiver"/>
</dbReference>
<dbReference type="SMART" id="SM00388">
    <property type="entry name" value="HisKA"/>
    <property type="match status" value="1"/>
</dbReference>
<dbReference type="CDD" id="cd17546">
    <property type="entry name" value="REC_hyHK_CKI1_RcsC-like"/>
    <property type="match status" value="1"/>
</dbReference>
<evidence type="ECO:0000313" key="24">
    <source>
        <dbReference type="Proteomes" id="UP000186868"/>
    </source>
</evidence>
<evidence type="ECO:0000313" key="23">
    <source>
        <dbReference type="EMBL" id="OKH26148.1"/>
    </source>
</evidence>
<dbReference type="CDD" id="cd06225">
    <property type="entry name" value="HAMP"/>
    <property type="match status" value="1"/>
</dbReference>
<dbReference type="Gene3D" id="3.40.50.2300">
    <property type="match status" value="1"/>
</dbReference>
<evidence type="ECO:0000256" key="13">
    <source>
        <dbReference type="ARBA" id="ARBA00023012"/>
    </source>
</evidence>
<keyword evidence="18" id="KW-0175">Coiled coil</keyword>
<dbReference type="SMART" id="SM00448">
    <property type="entry name" value="REC"/>
    <property type="match status" value="1"/>
</dbReference>
<evidence type="ECO:0000259" key="22">
    <source>
        <dbReference type="PROSITE" id="PS50885"/>
    </source>
</evidence>
<dbReference type="Gene3D" id="3.30.450.20">
    <property type="entry name" value="PAS domain"/>
    <property type="match status" value="1"/>
</dbReference>
<evidence type="ECO:0000256" key="4">
    <source>
        <dbReference type="ARBA" id="ARBA00012438"/>
    </source>
</evidence>
<dbReference type="CDD" id="cd16922">
    <property type="entry name" value="HATPase_EvgS-ArcB-TorS-like"/>
    <property type="match status" value="1"/>
</dbReference>
<evidence type="ECO:0000256" key="11">
    <source>
        <dbReference type="ARBA" id="ARBA00022840"/>
    </source>
</evidence>
<evidence type="ECO:0000256" key="3">
    <source>
        <dbReference type="ARBA" id="ARBA00006402"/>
    </source>
</evidence>